<keyword evidence="3" id="KW-1185">Reference proteome</keyword>
<dbReference type="EMBL" id="ASRX01000010">
    <property type="protein sequence ID" value="EYF07483.1"/>
    <property type="molecule type" value="Genomic_DNA"/>
</dbReference>
<proteinExistence type="predicted"/>
<organism evidence="2 3">
    <name type="scientific">Chondromyces apiculatus DSM 436</name>
    <dbReference type="NCBI Taxonomy" id="1192034"/>
    <lineage>
        <taxon>Bacteria</taxon>
        <taxon>Pseudomonadati</taxon>
        <taxon>Myxococcota</taxon>
        <taxon>Polyangia</taxon>
        <taxon>Polyangiales</taxon>
        <taxon>Polyangiaceae</taxon>
        <taxon>Chondromyces</taxon>
    </lineage>
</organism>
<evidence type="ECO:0000256" key="1">
    <source>
        <dbReference type="SAM" id="MobiDB-lite"/>
    </source>
</evidence>
<comment type="caution">
    <text evidence="2">The sequence shown here is derived from an EMBL/GenBank/DDBJ whole genome shotgun (WGS) entry which is preliminary data.</text>
</comment>
<name>A0A017TDV9_9BACT</name>
<accession>A0A017TDV9</accession>
<dbReference type="AlphaFoldDB" id="A0A017TDV9"/>
<gene>
    <name evidence="2" type="ORF">CAP_0236</name>
</gene>
<evidence type="ECO:0000313" key="3">
    <source>
        <dbReference type="Proteomes" id="UP000019678"/>
    </source>
</evidence>
<dbReference type="STRING" id="1192034.CAP_0236"/>
<reference evidence="2 3" key="1">
    <citation type="submission" date="2013-05" db="EMBL/GenBank/DDBJ databases">
        <title>Genome assembly of Chondromyces apiculatus DSM 436.</title>
        <authorList>
            <person name="Sharma G."/>
            <person name="Khatri I."/>
            <person name="Kaur C."/>
            <person name="Mayilraj S."/>
            <person name="Subramanian S."/>
        </authorList>
    </citation>
    <scope>NUCLEOTIDE SEQUENCE [LARGE SCALE GENOMIC DNA]</scope>
    <source>
        <strain evidence="2 3">DSM 436</strain>
    </source>
</reference>
<feature type="region of interest" description="Disordered" evidence="1">
    <location>
        <begin position="1"/>
        <end position="27"/>
    </location>
</feature>
<sequence>MRNAAVHPARTALPATASPGASPPRGAPAFDAVTGHAVAAALPALSEDVVSRVCGACGACGVGGVGAWATRVLAAGPGAVAGSGDGGTAGKRAGSSEAWACMIPPSNGGAVEATQVMKYPPGKAGQGTGLGGSAEKL</sequence>
<feature type="compositionally biased region" description="Low complexity" evidence="1">
    <location>
        <begin position="11"/>
        <end position="20"/>
    </location>
</feature>
<protein>
    <submittedName>
        <fullName evidence="2">Uncharacterized protein</fullName>
    </submittedName>
</protein>
<dbReference type="Proteomes" id="UP000019678">
    <property type="component" value="Unassembled WGS sequence"/>
</dbReference>
<evidence type="ECO:0000313" key="2">
    <source>
        <dbReference type="EMBL" id="EYF07483.1"/>
    </source>
</evidence>